<dbReference type="EMBL" id="CP053452">
    <property type="protein sequence ID" value="QJW93915.1"/>
    <property type="molecule type" value="Genomic_DNA"/>
</dbReference>
<reference evidence="5" key="1">
    <citation type="submission" date="2020-05" db="EMBL/GenBank/DDBJ databases">
        <title>Frigoriglobus tundricola gen. nov., sp. nov., a psychrotolerant cellulolytic planctomycete of the family Gemmataceae with two divergent copies of 16S rRNA gene.</title>
        <authorList>
            <person name="Kulichevskaya I.S."/>
            <person name="Ivanova A.A."/>
            <person name="Naumoff D.G."/>
            <person name="Beletsky A.V."/>
            <person name="Rijpstra W.I.C."/>
            <person name="Sinninghe Damste J.S."/>
            <person name="Mardanov A.V."/>
            <person name="Ravin N.V."/>
            <person name="Dedysh S.N."/>
        </authorList>
    </citation>
    <scope>NUCLEOTIDE SEQUENCE [LARGE SCALE GENOMIC DNA]</scope>
    <source>
        <strain evidence="5">PL17</strain>
    </source>
</reference>
<keyword evidence="4" id="KW-0645">Protease</keyword>
<evidence type="ECO:0000256" key="1">
    <source>
        <dbReference type="SAM" id="MobiDB-lite"/>
    </source>
</evidence>
<sequence length="420" mass="45684">MPRARFWTTALAALVLAPGLAPAQEKADPPRAEPVDAGASVYQKVVRSSAWVLSDRGGGRLATGSGTLIDKGRRLVLTNYHVVGEVKTATVFFPVFEGKKPVSDRKYYLDRKGKLGIPGEVIEIDKQADLVLIRLDRVPEGVPDLALAAESPDPGQAVHSIGNPGKSGALWVYTPGKVRQVYSKKWKAKLDERTTVSFDAKVIETDSPTNPGDSGGPLVNDRGELVGVTQGGALDAQAISIFVDLSEVKRLVNRRAVQALRSDARTSADVKDPPKPAREKPLESKDDGKFFGEEAWKKVAPAAEKLLKQKNIDFVVETMMAPKGDAEKLKAMTGTEREKFFKELAEERTKELKLNGILILVSKAPATLYVYDPHPADFPDGFASKLKSALIASFREKKFDEGLQKAIDMTLEAKGLGEKK</sequence>
<dbReference type="InterPro" id="IPR007621">
    <property type="entry name" value="TPM_dom"/>
</dbReference>
<keyword evidence="4" id="KW-0378">Hydrolase</keyword>
<evidence type="ECO:0000313" key="4">
    <source>
        <dbReference type="EMBL" id="QJW93915.1"/>
    </source>
</evidence>
<feature type="domain" description="TPM" evidence="3">
    <location>
        <begin position="286"/>
        <end position="410"/>
    </location>
</feature>
<feature type="region of interest" description="Disordered" evidence="1">
    <location>
        <begin position="203"/>
        <end position="222"/>
    </location>
</feature>
<evidence type="ECO:0000313" key="5">
    <source>
        <dbReference type="Proteomes" id="UP000503447"/>
    </source>
</evidence>
<feature type="signal peptide" evidence="2">
    <location>
        <begin position="1"/>
        <end position="23"/>
    </location>
</feature>
<dbReference type="GO" id="GO:0006508">
    <property type="term" value="P:proteolysis"/>
    <property type="evidence" value="ECO:0007669"/>
    <property type="project" value="UniProtKB-KW"/>
</dbReference>
<dbReference type="AlphaFoldDB" id="A0A6M5YIS7"/>
<proteinExistence type="predicted"/>
<dbReference type="Pfam" id="PF13365">
    <property type="entry name" value="Trypsin_2"/>
    <property type="match status" value="1"/>
</dbReference>
<keyword evidence="2" id="KW-0732">Signal</keyword>
<dbReference type="PANTHER" id="PTHR43019:SF62">
    <property type="entry name" value="SERINE ENDOPROTEASE DEGS"/>
    <property type="match status" value="1"/>
</dbReference>
<dbReference type="SUPFAM" id="SSF50494">
    <property type="entry name" value="Trypsin-like serine proteases"/>
    <property type="match status" value="1"/>
</dbReference>
<name>A0A6M5YIS7_9BACT</name>
<dbReference type="Proteomes" id="UP000503447">
    <property type="component" value="Chromosome"/>
</dbReference>
<keyword evidence="5" id="KW-1185">Reference proteome</keyword>
<evidence type="ECO:0000259" key="3">
    <source>
        <dbReference type="Pfam" id="PF04536"/>
    </source>
</evidence>
<gene>
    <name evidence="4" type="ORF">FTUN_1429</name>
</gene>
<dbReference type="PANTHER" id="PTHR43019">
    <property type="entry name" value="SERINE ENDOPROTEASE DEGS"/>
    <property type="match status" value="1"/>
</dbReference>
<dbReference type="RefSeq" id="WP_171470014.1">
    <property type="nucleotide sequence ID" value="NZ_CP053452.2"/>
</dbReference>
<protein>
    <submittedName>
        <fullName evidence="4">Serine protease</fullName>
    </submittedName>
</protein>
<feature type="region of interest" description="Disordered" evidence="1">
    <location>
        <begin position="262"/>
        <end position="286"/>
    </location>
</feature>
<dbReference type="GO" id="GO:0008233">
    <property type="term" value="F:peptidase activity"/>
    <property type="evidence" value="ECO:0007669"/>
    <property type="project" value="UniProtKB-KW"/>
</dbReference>
<feature type="chain" id="PRO_5026964283" evidence="2">
    <location>
        <begin position="24"/>
        <end position="420"/>
    </location>
</feature>
<dbReference type="Pfam" id="PF04536">
    <property type="entry name" value="TPM_phosphatase"/>
    <property type="match status" value="1"/>
</dbReference>
<evidence type="ECO:0000256" key="2">
    <source>
        <dbReference type="SAM" id="SignalP"/>
    </source>
</evidence>
<organism evidence="4 5">
    <name type="scientific">Frigoriglobus tundricola</name>
    <dbReference type="NCBI Taxonomy" id="2774151"/>
    <lineage>
        <taxon>Bacteria</taxon>
        <taxon>Pseudomonadati</taxon>
        <taxon>Planctomycetota</taxon>
        <taxon>Planctomycetia</taxon>
        <taxon>Gemmatales</taxon>
        <taxon>Gemmataceae</taxon>
        <taxon>Frigoriglobus</taxon>
    </lineage>
</organism>
<dbReference type="Gene3D" id="2.40.10.120">
    <property type="match status" value="1"/>
</dbReference>
<dbReference type="Gene3D" id="3.10.310.50">
    <property type="match status" value="1"/>
</dbReference>
<dbReference type="InterPro" id="IPR009003">
    <property type="entry name" value="Peptidase_S1_PA"/>
</dbReference>
<accession>A0A6M5YIS7</accession>
<dbReference type="KEGG" id="ftj:FTUN_1429"/>